<keyword evidence="1" id="KW-0812">Transmembrane</keyword>
<keyword evidence="1" id="KW-1133">Transmembrane helix</keyword>
<name>A0A2W5X2U6_9CAUL</name>
<accession>A0A2W5X2U6</accession>
<dbReference type="RefSeq" id="WP_099443577.1">
    <property type="nucleotide sequence ID" value="NZ_QFQZ01000109.1"/>
</dbReference>
<evidence type="ECO:0000313" key="3">
    <source>
        <dbReference type="Proteomes" id="UP000249393"/>
    </source>
</evidence>
<organism evidence="2 3">
    <name type="scientific">Caulobacter segnis</name>
    <dbReference type="NCBI Taxonomy" id="88688"/>
    <lineage>
        <taxon>Bacteria</taxon>
        <taxon>Pseudomonadati</taxon>
        <taxon>Pseudomonadota</taxon>
        <taxon>Alphaproteobacteria</taxon>
        <taxon>Caulobacterales</taxon>
        <taxon>Caulobacteraceae</taxon>
        <taxon>Caulobacter</taxon>
    </lineage>
</organism>
<reference evidence="2 3" key="1">
    <citation type="submission" date="2017-08" db="EMBL/GenBank/DDBJ databases">
        <title>Infants hospitalized years apart are colonized by the same room-sourced microbial strains.</title>
        <authorList>
            <person name="Brooks B."/>
            <person name="Olm M.R."/>
            <person name="Firek B.A."/>
            <person name="Baker R."/>
            <person name="Thomas B.C."/>
            <person name="Morowitz M.J."/>
            <person name="Banfield J.F."/>
        </authorList>
    </citation>
    <scope>NUCLEOTIDE SEQUENCE [LARGE SCALE GENOMIC DNA]</scope>
    <source>
        <strain evidence="2">S2_003_000_R2_4</strain>
    </source>
</reference>
<dbReference type="InterPro" id="IPR004714">
    <property type="entry name" value="Cyt_oxidase_maturation_cbb3"/>
</dbReference>
<keyword evidence="1" id="KW-0472">Membrane</keyword>
<dbReference type="EMBL" id="QFQZ01000109">
    <property type="protein sequence ID" value="PZR30881.1"/>
    <property type="molecule type" value="Genomic_DNA"/>
</dbReference>
<protein>
    <submittedName>
        <fullName evidence="2">Cbb3-type cytochrome oxidase assembly protein CcoS</fullName>
    </submittedName>
</protein>
<dbReference type="Pfam" id="PF03597">
    <property type="entry name" value="FixS"/>
    <property type="match status" value="1"/>
</dbReference>
<proteinExistence type="predicted"/>
<dbReference type="AlphaFoldDB" id="A0A2W5X2U6"/>
<feature type="transmembrane region" description="Helical" evidence="1">
    <location>
        <begin position="6"/>
        <end position="25"/>
    </location>
</feature>
<evidence type="ECO:0000313" key="2">
    <source>
        <dbReference type="EMBL" id="PZR30881.1"/>
    </source>
</evidence>
<comment type="caution">
    <text evidence="2">The sequence shown here is derived from an EMBL/GenBank/DDBJ whole genome shotgun (WGS) entry which is preliminary data.</text>
</comment>
<dbReference type="NCBIfam" id="TIGR00847">
    <property type="entry name" value="ccoS"/>
    <property type="match status" value="1"/>
</dbReference>
<gene>
    <name evidence="2" type="primary">ccoS</name>
    <name evidence="2" type="ORF">DI526_21295</name>
</gene>
<sequence length="53" mass="5992">MNIVLFLAPFSIGLGAMGLFAFFWTMRSGQYEDPKGDAARILYDHLEDKPPQD</sequence>
<dbReference type="Proteomes" id="UP000249393">
    <property type="component" value="Unassembled WGS sequence"/>
</dbReference>
<evidence type="ECO:0000256" key="1">
    <source>
        <dbReference type="SAM" id="Phobius"/>
    </source>
</evidence>